<organism evidence="2 3">
    <name type="scientific">Isoptericola halotolerans</name>
    <dbReference type="NCBI Taxonomy" id="300560"/>
    <lineage>
        <taxon>Bacteria</taxon>
        <taxon>Bacillati</taxon>
        <taxon>Actinomycetota</taxon>
        <taxon>Actinomycetes</taxon>
        <taxon>Micrococcales</taxon>
        <taxon>Promicromonosporaceae</taxon>
        <taxon>Isoptericola</taxon>
    </lineage>
</organism>
<dbReference type="SFLD" id="SFLDS00003">
    <property type="entry name" value="Haloacid_Dehalogenase"/>
    <property type="match status" value="2"/>
</dbReference>
<reference evidence="2 3" key="1">
    <citation type="submission" date="2018-03" db="EMBL/GenBank/DDBJ databases">
        <title>Comparative analysis of microorganisms from saline springs in Andes Mountain Range, Colombia.</title>
        <authorList>
            <person name="Rubin E."/>
        </authorList>
    </citation>
    <scope>NUCLEOTIDE SEQUENCE [LARGE SCALE GENOMIC DNA]</scope>
    <source>
        <strain evidence="2 3">CG 23</strain>
    </source>
</reference>
<name>A0ABX5EIZ5_9MICO</name>
<evidence type="ECO:0000313" key="2">
    <source>
        <dbReference type="EMBL" id="PRZ10288.1"/>
    </source>
</evidence>
<dbReference type="SUPFAM" id="SSF56784">
    <property type="entry name" value="HAD-like"/>
    <property type="match status" value="2"/>
</dbReference>
<proteinExistence type="predicted"/>
<dbReference type="NCBIfam" id="TIGR01549">
    <property type="entry name" value="HAD-SF-IA-v1"/>
    <property type="match status" value="2"/>
</dbReference>
<dbReference type="InterPro" id="IPR023214">
    <property type="entry name" value="HAD_sf"/>
</dbReference>
<evidence type="ECO:0000313" key="3">
    <source>
        <dbReference type="Proteomes" id="UP000239895"/>
    </source>
</evidence>
<feature type="region of interest" description="Disordered" evidence="1">
    <location>
        <begin position="1"/>
        <end position="22"/>
    </location>
</feature>
<sequence length="562" mass="59173">MTIAPSPETARPDTLPGTTGAPALRTRPAALLLDFGGVVLTTSKRPGGLEAVAEHVAATLARAGHRRSAAELLPVLQGGKKALKDWKNASSRLLEPTELDHRTIWREFYGSPLTAAEREVLAGSAGQLQETITRTLTDHAVRPGVRELVRTARRLGVPLGIVSNAHSGRAHRAILAEQGLASAFAVQVYSDEVGIRKPHPGMIELAARALGTTPDRCWYVGDTFDRDVVAGRRAGTGAVVLTRDHHTDRPPFPVAEEPDLVLEDPRGLAGLLAESRPDAPARPPAPPAAAARRAVSALLLDHGGVIAVSRPDDVVRRGFAARLAAGLSAAGYPTGTDEAVDVLDRAHAAHKAWKDQNEQADDGDTAVAEIDAPTFWVDLVGPLLEHHGTGVRHWLRAEAHALMVDYARTKSTPTVRPGVRELLTAARDAGVPVAVVSNTVCGRAVREELVEHGLDDLVGAHVYSDELGLRKPDPTTVRTALAALDADAARAVFVGDKPHRDVAAARAAGVGTVVLVRGGSTGDEALAALPAGGEHTPDHQVAEIDEVAALLRGLVARAGTRR</sequence>
<keyword evidence="2" id="KW-0378">Hydrolase</keyword>
<dbReference type="InterPro" id="IPR050155">
    <property type="entry name" value="HAD-like_hydrolase_sf"/>
</dbReference>
<dbReference type="InterPro" id="IPR006439">
    <property type="entry name" value="HAD-SF_hydro_IA"/>
</dbReference>
<dbReference type="GO" id="GO:0016787">
    <property type="term" value="F:hydrolase activity"/>
    <property type="evidence" value="ECO:0007669"/>
    <property type="project" value="UniProtKB-KW"/>
</dbReference>
<dbReference type="EMBL" id="PVTX01000001">
    <property type="protein sequence ID" value="PRZ10288.1"/>
    <property type="molecule type" value="Genomic_DNA"/>
</dbReference>
<dbReference type="PANTHER" id="PTHR43434:SF1">
    <property type="entry name" value="PHOSPHOGLYCOLATE PHOSPHATASE"/>
    <property type="match status" value="1"/>
</dbReference>
<dbReference type="InterPro" id="IPR036412">
    <property type="entry name" value="HAD-like_sf"/>
</dbReference>
<dbReference type="SFLD" id="SFLDG01129">
    <property type="entry name" value="C1.5:_HAD__Beta-PGM__Phosphata"/>
    <property type="match status" value="2"/>
</dbReference>
<comment type="caution">
    <text evidence="2">The sequence shown here is derived from an EMBL/GenBank/DDBJ whole genome shotgun (WGS) entry which is preliminary data.</text>
</comment>
<dbReference type="RefSeq" id="WP_207767669.1">
    <property type="nucleotide sequence ID" value="NZ_PVTX01000001.1"/>
</dbReference>
<dbReference type="Proteomes" id="UP000239895">
    <property type="component" value="Unassembled WGS sequence"/>
</dbReference>
<evidence type="ECO:0000256" key="1">
    <source>
        <dbReference type="SAM" id="MobiDB-lite"/>
    </source>
</evidence>
<dbReference type="Gene3D" id="3.40.50.1000">
    <property type="entry name" value="HAD superfamily/HAD-like"/>
    <property type="match status" value="2"/>
</dbReference>
<gene>
    <name evidence="2" type="ORF">BCL65_101432</name>
</gene>
<dbReference type="NCBIfam" id="TIGR01509">
    <property type="entry name" value="HAD-SF-IA-v3"/>
    <property type="match status" value="1"/>
</dbReference>
<dbReference type="PANTHER" id="PTHR43434">
    <property type="entry name" value="PHOSPHOGLYCOLATE PHOSPHATASE"/>
    <property type="match status" value="1"/>
</dbReference>
<protein>
    <submittedName>
        <fullName evidence="2">HAD superfamily hydrolase (TIGR01509 family)/HAD superfamily hydrolase (TIGR01549 family)</fullName>
    </submittedName>
</protein>
<accession>A0ABX5EIZ5</accession>
<dbReference type="Pfam" id="PF00702">
    <property type="entry name" value="Hydrolase"/>
    <property type="match status" value="2"/>
</dbReference>
<keyword evidence="3" id="KW-1185">Reference proteome</keyword>